<evidence type="ECO:0000313" key="2">
    <source>
        <dbReference type="EMBL" id="ORV91728.1"/>
    </source>
</evidence>
<dbReference type="RefSeq" id="WP_085172178.1">
    <property type="nucleotide sequence ID" value="NZ_LQPC01000014.1"/>
</dbReference>
<keyword evidence="1" id="KW-0732">Signal</keyword>
<evidence type="ECO:0000313" key="3">
    <source>
        <dbReference type="Proteomes" id="UP000193622"/>
    </source>
</evidence>
<reference evidence="2 3" key="1">
    <citation type="submission" date="2016-01" db="EMBL/GenBank/DDBJ databases">
        <title>The new phylogeny of the genus Mycobacterium.</title>
        <authorList>
            <person name="Tarcisio F."/>
            <person name="Conor M."/>
            <person name="Antonella G."/>
            <person name="Elisabetta G."/>
            <person name="Giulia F.S."/>
            <person name="Sara T."/>
            <person name="Anna F."/>
            <person name="Clotilde B."/>
            <person name="Roberto B."/>
            <person name="Veronica D.S."/>
            <person name="Fabio R."/>
            <person name="Monica P."/>
            <person name="Olivier J."/>
            <person name="Enrico T."/>
            <person name="Nicola S."/>
        </authorList>
    </citation>
    <scope>NUCLEOTIDE SEQUENCE [LARGE SCALE GENOMIC DNA]</scope>
    <source>
        <strain evidence="2 3">DSM 45541</strain>
    </source>
</reference>
<accession>A0A1X1WZ12</accession>
<dbReference type="AlphaFoldDB" id="A0A1X1WZ12"/>
<feature type="chain" id="PRO_5010880590" description="PASTA domain-containing protein" evidence="1">
    <location>
        <begin position="34"/>
        <end position="118"/>
    </location>
</feature>
<feature type="signal peptide" evidence="1">
    <location>
        <begin position="1"/>
        <end position="33"/>
    </location>
</feature>
<evidence type="ECO:0000256" key="1">
    <source>
        <dbReference type="SAM" id="SignalP"/>
    </source>
</evidence>
<evidence type="ECO:0008006" key="4">
    <source>
        <dbReference type="Google" id="ProtNLM"/>
    </source>
</evidence>
<proteinExistence type="predicted"/>
<comment type="caution">
    <text evidence="2">The sequence shown here is derived from an EMBL/GenBank/DDBJ whole genome shotgun (WGS) entry which is preliminary data.</text>
</comment>
<dbReference type="Proteomes" id="UP000193622">
    <property type="component" value="Unassembled WGS sequence"/>
</dbReference>
<gene>
    <name evidence="2" type="ORF">AWC12_03420</name>
</gene>
<dbReference type="EMBL" id="LQPC01000014">
    <property type="protein sequence ID" value="ORV91728.1"/>
    <property type="molecule type" value="Genomic_DNA"/>
</dbReference>
<protein>
    <recommendedName>
        <fullName evidence="4">PASTA domain-containing protein</fullName>
    </recommendedName>
</protein>
<sequence length="118" mass="12573">MELKGLAKQGRVVAVAMASCGMALGMTAPVAAAQDAETWEMPALRNEVLQNAVDSVIGAAGEDNIKWNIYDRDMNQVVYNYTNWVVCGQSPSAESTVKVNPAKPQTVTLALSRRSAGC</sequence>
<name>A0A1X1WZ12_MYCIR</name>
<organism evidence="2 3">
    <name type="scientific">Mycolicibacterium iranicum</name>
    <name type="common">Mycobacterium iranicum</name>
    <dbReference type="NCBI Taxonomy" id="912594"/>
    <lineage>
        <taxon>Bacteria</taxon>
        <taxon>Bacillati</taxon>
        <taxon>Actinomycetota</taxon>
        <taxon>Actinomycetes</taxon>
        <taxon>Mycobacteriales</taxon>
        <taxon>Mycobacteriaceae</taxon>
        <taxon>Mycolicibacterium</taxon>
    </lineage>
</organism>